<dbReference type="PATRIC" id="fig|266265.5.peg.5843"/>
<accession>Q13PB2</accession>
<dbReference type="InterPro" id="IPR000847">
    <property type="entry name" value="LysR_HTH_N"/>
</dbReference>
<dbReference type="KEGG" id="bxb:DR64_7201"/>
<evidence type="ECO:0000259" key="5">
    <source>
        <dbReference type="PROSITE" id="PS50931"/>
    </source>
</evidence>
<dbReference type="eggNOG" id="COG0583">
    <property type="taxonomic scope" value="Bacteria"/>
</dbReference>
<dbReference type="OrthoDB" id="9786526at2"/>
<proteinExistence type="inferred from homology"/>
<dbReference type="Gene3D" id="3.40.190.10">
    <property type="entry name" value="Periplasmic binding protein-like II"/>
    <property type="match status" value="2"/>
</dbReference>
<dbReference type="Gene3D" id="1.10.10.10">
    <property type="entry name" value="Winged helix-like DNA-binding domain superfamily/Winged helix DNA-binding domain"/>
    <property type="match status" value="1"/>
</dbReference>
<dbReference type="GO" id="GO:0000976">
    <property type="term" value="F:transcription cis-regulatory region binding"/>
    <property type="evidence" value="ECO:0007669"/>
    <property type="project" value="TreeGrafter"/>
</dbReference>
<dbReference type="AlphaFoldDB" id="Q13PB2"/>
<dbReference type="PANTHER" id="PTHR30126">
    <property type="entry name" value="HTH-TYPE TRANSCRIPTIONAL REGULATOR"/>
    <property type="match status" value="1"/>
</dbReference>
<dbReference type="SUPFAM" id="SSF53850">
    <property type="entry name" value="Periplasmic binding protein-like II"/>
    <property type="match status" value="1"/>
</dbReference>
<sequence>MEIRQLQTFLRIVETGSFAAAAEALHATQSTVSARIRELERSLGVALFDRSQHRAQLTAKGSELVTLARQMVLLGAQIRERIGASDALVGTLRLGVVGLVAATWLPALISAMRARYPRVSIAIEVALTNTLIERVRNGEMEVAIVTGPLHEPAFEHVHLGHDAFAWMAAPSLVTPLPREPLQAADLLRWPILGLSAASHHYPVIERWFRDAHVAYRPVISCSTVRVLADLTIAGLGTSLLPVNAYAADVAAGRLQVIATEPNPEGVEFVALHRPPPADPLASALTGLASELAETGVLRGASPAG</sequence>
<keyword evidence="3" id="KW-0238">DNA-binding</keyword>
<dbReference type="Proteomes" id="UP000001817">
    <property type="component" value="Chromosome 2"/>
</dbReference>
<dbReference type="PRINTS" id="PR00039">
    <property type="entry name" value="HTHLYSR"/>
</dbReference>
<evidence type="ECO:0000256" key="4">
    <source>
        <dbReference type="ARBA" id="ARBA00023163"/>
    </source>
</evidence>
<dbReference type="Pfam" id="PF03466">
    <property type="entry name" value="LysR_substrate"/>
    <property type="match status" value="1"/>
</dbReference>
<dbReference type="FunFam" id="1.10.10.10:FF:000001">
    <property type="entry name" value="LysR family transcriptional regulator"/>
    <property type="match status" value="1"/>
</dbReference>
<dbReference type="InterPro" id="IPR005119">
    <property type="entry name" value="LysR_subst-bd"/>
</dbReference>
<evidence type="ECO:0000313" key="6">
    <source>
        <dbReference type="EMBL" id="ABE34077.1"/>
    </source>
</evidence>
<gene>
    <name evidence="6" type="ORF">Bxe_B1892</name>
</gene>
<dbReference type="SUPFAM" id="SSF46785">
    <property type="entry name" value="Winged helix' DNA-binding domain"/>
    <property type="match status" value="1"/>
</dbReference>
<organism evidence="6 7">
    <name type="scientific">Paraburkholderia xenovorans (strain LB400)</name>
    <dbReference type="NCBI Taxonomy" id="266265"/>
    <lineage>
        <taxon>Bacteria</taxon>
        <taxon>Pseudomonadati</taxon>
        <taxon>Pseudomonadota</taxon>
        <taxon>Betaproteobacteria</taxon>
        <taxon>Burkholderiales</taxon>
        <taxon>Burkholderiaceae</taxon>
        <taxon>Paraburkholderia</taxon>
    </lineage>
</organism>
<dbReference type="CDD" id="cd05466">
    <property type="entry name" value="PBP2_LTTR_substrate"/>
    <property type="match status" value="1"/>
</dbReference>
<protein>
    <submittedName>
        <fullName evidence="6">Transcriptional regulator, LysR family</fullName>
    </submittedName>
</protein>
<dbReference type="EMBL" id="CP000271">
    <property type="protein sequence ID" value="ABE34077.1"/>
    <property type="molecule type" value="Genomic_DNA"/>
</dbReference>
<keyword evidence="2" id="KW-0805">Transcription regulation</keyword>
<dbReference type="InterPro" id="IPR036388">
    <property type="entry name" value="WH-like_DNA-bd_sf"/>
</dbReference>
<dbReference type="KEGG" id="bxe:Bxe_B1892"/>
<keyword evidence="4" id="KW-0804">Transcription</keyword>
<dbReference type="PROSITE" id="PS50931">
    <property type="entry name" value="HTH_LYSR"/>
    <property type="match status" value="1"/>
</dbReference>
<evidence type="ECO:0000313" key="7">
    <source>
        <dbReference type="Proteomes" id="UP000001817"/>
    </source>
</evidence>
<dbReference type="InterPro" id="IPR036390">
    <property type="entry name" value="WH_DNA-bd_sf"/>
</dbReference>
<comment type="similarity">
    <text evidence="1">Belongs to the LysR transcriptional regulatory family.</text>
</comment>
<reference evidence="6 7" key="1">
    <citation type="journal article" date="2006" name="Proc. Natl. Acad. Sci. U.S.A.">
        <title>Burkholderia xenovorans LB400 harbors a multi-replicon, 9.73-Mbp genome shaped for versatility.</title>
        <authorList>
            <person name="Chain P.S."/>
            <person name="Denef V.J."/>
            <person name="Konstantinidis K.T."/>
            <person name="Vergez L.M."/>
            <person name="Agullo L."/>
            <person name="Reyes V.L."/>
            <person name="Hauser L."/>
            <person name="Cordova M."/>
            <person name="Gomez L."/>
            <person name="Gonzalez M."/>
            <person name="Land M."/>
            <person name="Lao V."/>
            <person name="Larimer F."/>
            <person name="LiPuma J.J."/>
            <person name="Mahenthiralingam E."/>
            <person name="Malfatti S.A."/>
            <person name="Marx C.J."/>
            <person name="Parnell J.J."/>
            <person name="Ramette A."/>
            <person name="Richardson P."/>
            <person name="Seeger M."/>
            <person name="Smith D."/>
            <person name="Spilker T."/>
            <person name="Sul W.J."/>
            <person name="Tsoi T.V."/>
            <person name="Ulrich L.E."/>
            <person name="Zhulin I.B."/>
            <person name="Tiedje J.M."/>
        </authorList>
    </citation>
    <scope>NUCLEOTIDE SEQUENCE [LARGE SCALE GENOMIC DNA]</scope>
    <source>
        <strain evidence="6 7">LB400</strain>
    </source>
</reference>
<feature type="domain" description="HTH lysR-type" evidence="5">
    <location>
        <begin position="1"/>
        <end position="58"/>
    </location>
</feature>
<keyword evidence="7" id="KW-1185">Reference proteome</keyword>
<evidence type="ECO:0000256" key="1">
    <source>
        <dbReference type="ARBA" id="ARBA00009437"/>
    </source>
</evidence>
<dbReference type="Pfam" id="PF00126">
    <property type="entry name" value="HTH_1"/>
    <property type="match status" value="1"/>
</dbReference>
<dbReference type="STRING" id="266265.Bxe_B1892"/>
<evidence type="ECO:0000256" key="3">
    <source>
        <dbReference type="ARBA" id="ARBA00023125"/>
    </source>
</evidence>
<name>Q13PB2_PARXL</name>
<dbReference type="PANTHER" id="PTHR30126:SF77">
    <property type="entry name" value="TRANSCRIPTIONAL REGULATORY PROTEIN"/>
    <property type="match status" value="1"/>
</dbReference>
<dbReference type="GO" id="GO:0003700">
    <property type="term" value="F:DNA-binding transcription factor activity"/>
    <property type="evidence" value="ECO:0007669"/>
    <property type="project" value="InterPro"/>
</dbReference>
<evidence type="ECO:0000256" key="2">
    <source>
        <dbReference type="ARBA" id="ARBA00023015"/>
    </source>
</evidence>
<dbReference type="RefSeq" id="WP_011491427.1">
    <property type="nucleotide sequence ID" value="NC_007952.1"/>
</dbReference>